<sequence length="402" mass="45398">MKKSKVICVHIGARAHYLLPKAIEASGQLDMLITDTWIGSGCTRYLLTLLPVRALRSLAGRYSKDISSQKVRSFGFFFLLLEFYLRFKHTYGWALIMKRDRQFQLRAVNKMHESVQANCVFGISYTALECFKIARQKGMKTILFQVDPGIEEELIVSDLLNTYASVTSWEPAPEVYWERWKQECSLADRIMVNSEWSKTGLIKHGIPAHKISVISLPFIVEKKHAAFSRVYPAAFSAERPLRCLFLGTLTVRKGIHLVIQAAKELYGLPIEFICVGRSEISDDFSTQANIVHHGLVTREETDMYYRQADVFLFPTFSDGFGLTQLESMAWQLPVIATTHCGDVVQHGKNGWIIEPVTSKELAAVLKNILSDPDLLRMCAGNCLNTVSAFNTEKFTADIASIL</sequence>
<evidence type="ECO:0000256" key="1">
    <source>
        <dbReference type="ARBA" id="ARBA00022679"/>
    </source>
</evidence>
<evidence type="ECO:0000313" key="3">
    <source>
        <dbReference type="Proteomes" id="UP000001822"/>
    </source>
</evidence>
<dbReference type="AlphaFoldDB" id="A0A6N4SPA4"/>
<keyword evidence="3" id="KW-1185">Reference proteome</keyword>
<dbReference type="Pfam" id="PF13692">
    <property type="entry name" value="Glyco_trans_1_4"/>
    <property type="match status" value="1"/>
</dbReference>
<dbReference type="GO" id="GO:0009103">
    <property type="term" value="P:lipopolysaccharide biosynthetic process"/>
    <property type="evidence" value="ECO:0007669"/>
    <property type="project" value="TreeGrafter"/>
</dbReference>
<dbReference type="KEGG" id="chu:CHU_0868"/>
<dbReference type="EMBL" id="CP000383">
    <property type="protein sequence ID" value="ABG58151.1"/>
    <property type="molecule type" value="Genomic_DNA"/>
</dbReference>
<gene>
    <name evidence="2" type="primary">wcaL</name>
    <name evidence="2" type="ordered locus">CHU_0868</name>
</gene>
<protein>
    <submittedName>
        <fullName evidence="2">A-glycosyltransferase-related protein, glycosyltransferase family 4 protein</fullName>
    </submittedName>
</protein>
<dbReference type="RefSeq" id="WP_011584267.1">
    <property type="nucleotide sequence ID" value="NC_008255.1"/>
</dbReference>
<accession>A0A6N4SPA4</accession>
<dbReference type="PANTHER" id="PTHR46401">
    <property type="entry name" value="GLYCOSYLTRANSFERASE WBBK-RELATED"/>
    <property type="match status" value="1"/>
</dbReference>
<organism evidence="2 3">
    <name type="scientific">Cytophaga hutchinsonii (strain ATCC 33406 / DSM 1761 / CIP 103989 / NBRC 15051 / NCIMB 9469 / D465)</name>
    <dbReference type="NCBI Taxonomy" id="269798"/>
    <lineage>
        <taxon>Bacteria</taxon>
        <taxon>Pseudomonadati</taxon>
        <taxon>Bacteroidota</taxon>
        <taxon>Cytophagia</taxon>
        <taxon>Cytophagales</taxon>
        <taxon>Cytophagaceae</taxon>
        <taxon>Cytophaga</taxon>
    </lineage>
</organism>
<reference evidence="2 3" key="1">
    <citation type="journal article" date="2007" name="Appl. Environ. Microbiol.">
        <title>Genome sequence of the cellulolytic gliding bacterium Cytophaga hutchinsonii.</title>
        <authorList>
            <person name="Xie G."/>
            <person name="Bruce D.C."/>
            <person name="Challacombe J.F."/>
            <person name="Chertkov O."/>
            <person name="Detter J.C."/>
            <person name="Gilna P."/>
            <person name="Han C.S."/>
            <person name="Lucas S."/>
            <person name="Misra M."/>
            <person name="Myers G.L."/>
            <person name="Richardson P."/>
            <person name="Tapia R."/>
            <person name="Thayer N."/>
            <person name="Thompson L.S."/>
            <person name="Brettin T.S."/>
            <person name="Henrissat B."/>
            <person name="Wilson D.B."/>
            <person name="McBride M.J."/>
        </authorList>
    </citation>
    <scope>NUCLEOTIDE SEQUENCE [LARGE SCALE GENOMIC DNA]</scope>
    <source>
        <strain evidence="3">ATCC 33406 / DSM 1761 / CIP 103989 / NBRC 15051 / NCIMB 9469 / D465</strain>
    </source>
</reference>
<dbReference type="OrthoDB" id="9801609at2"/>
<evidence type="ECO:0000313" key="2">
    <source>
        <dbReference type="EMBL" id="ABG58151.1"/>
    </source>
</evidence>
<dbReference type="PANTHER" id="PTHR46401:SF2">
    <property type="entry name" value="GLYCOSYLTRANSFERASE WBBK-RELATED"/>
    <property type="match status" value="1"/>
</dbReference>
<dbReference type="Gene3D" id="3.40.50.2000">
    <property type="entry name" value="Glycogen Phosphorylase B"/>
    <property type="match status" value="2"/>
</dbReference>
<dbReference type="Proteomes" id="UP000001822">
    <property type="component" value="Chromosome"/>
</dbReference>
<proteinExistence type="predicted"/>
<dbReference type="CDD" id="cd03801">
    <property type="entry name" value="GT4_PimA-like"/>
    <property type="match status" value="1"/>
</dbReference>
<name>A0A6N4SPA4_CYTH3</name>
<keyword evidence="1" id="KW-0808">Transferase</keyword>
<dbReference type="GO" id="GO:0016757">
    <property type="term" value="F:glycosyltransferase activity"/>
    <property type="evidence" value="ECO:0007669"/>
    <property type="project" value="TreeGrafter"/>
</dbReference>
<dbReference type="SUPFAM" id="SSF53756">
    <property type="entry name" value="UDP-Glycosyltransferase/glycogen phosphorylase"/>
    <property type="match status" value="1"/>
</dbReference>